<reference evidence="3" key="1">
    <citation type="submission" date="2021-02" db="EMBL/GenBank/DDBJ databases">
        <title>Thiocyanate and organic carbon inputs drive convergent selection for specific autotrophic Afipia and Thiobacillus strains within complex microbiomes.</title>
        <authorList>
            <person name="Huddy R.J."/>
            <person name="Sachdeva R."/>
            <person name="Kadzinga F."/>
            <person name="Kantor R.S."/>
            <person name="Harrison S.T.L."/>
            <person name="Banfield J.F."/>
        </authorList>
    </citation>
    <scope>NUCLEOTIDE SEQUENCE</scope>
    <source>
        <strain evidence="3">SCN18_10_11_15_R4_P_38_20</strain>
    </source>
</reference>
<dbReference type="EMBL" id="JAFKGL010000015">
    <property type="protein sequence ID" value="MBN9412979.1"/>
    <property type="molecule type" value="Genomic_DNA"/>
</dbReference>
<comment type="caution">
    <text evidence="3">The sequence shown here is derived from an EMBL/GenBank/DDBJ whole genome shotgun (WGS) entry which is preliminary data.</text>
</comment>
<dbReference type="SUPFAM" id="SSF53850">
    <property type="entry name" value="Periplasmic binding protein-like II"/>
    <property type="match status" value="1"/>
</dbReference>
<proteinExistence type="predicted"/>
<dbReference type="PANTHER" id="PTHR35936">
    <property type="entry name" value="MEMBRANE-BOUND LYTIC MUREIN TRANSGLYCOSYLASE F"/>
    <property type="match status" value="1"/>
</dbReference>
<dbReference type="PANTHER" id="PTHR35936:SF19">
    <property type="entry name" value="AMINO-ACID-BINDING PROTEIN YXEM-RELATED"/>
    <property type="match status" value="1"/>
</dbReference>
<evidence type="ECO:0000313" key="4">
    <source>
        <dbReference type="Proteomes" id="UP000664414"/>
    </source>
</evidence>
<dbReference type="Proteomes" id="UP000664414">
    <property type="component" value="Unassembled WGS sequence"/>
</dbReference>
<sequence length="286" mass="32782">MRIFLSYRKVLIIFFYLLAICITSASSDASSLEKNYSQDIQDIVTRGKLVVAILKTDNPPFFMTTSEGKLEGIDIELSEKIAKELGVTLEINRTAHTYDEVVNLVAAGEADLGVSKLSYTDERAKKVLYTKPYAVFRKAMLVNRLIYAGIKRQRKAESLKDLFSNLDAKIGVVKKSSYIDFAKNLFPQASIQETETWDQSLKLLQEGKLLAIFRDEIETRKFLLSRPDANLKLLSLIIKSQEDSIRMIIPRNRLHFLLWINGFLETNQIKYDANLILEKNEKIYKN</sequence>
<dbReference type="InterPro" id="IPR001638">
    <property type="entry name" value="Solute-binding_3/MltF_N"/>
</dbReference>
<dbReference type="AlphaFoldDB" id="A0A8J7TVG1"/>
<name>A0A8J7TVG1_9PROT</name>
<evidence type="ECO:0000259" key="2">
    <source>
        <dbReference type="SMART" id="SM00062"/>
    </source>
</evidence>
<dbReference type="SMART" id="SM00062">
    <property type="entry name" value="PBPb"/>
    <property type="match status" value="1"/>
</dbReference>
<evidence type="ECO:0000256" key="1">
    <source>
        <dbReference type="ARBA" id="ARBA00022729"/>
    </source>
</evidence>
<keyword evidence="1" id="KW-0732">Signal</keyword>
<accession>A0A8J7TVG1</accession>
<protein>
    <submittedName>
        <fullName evidence="3">Amino acid ABC transporter substrate-binding protein</fullName>
    </submittedName>
</protein>
<organism evidence="3 4">
    <name type="scientific">Candidatus Paracaedimonas acanthamoebae</name>
    <dbReference type="NCBI Taxonomy" id="244581"/>
    <lineage>
        <taxon>Bacteria</taxon>
        <taxon>Pseudomonadati</taxon>
        <taxon>Pseudomonadota</taxon>
        <taxon>Alphaproteobacteria</taxon>
        <taxon>Holosporales</taxon>
        <taxon>Caedimonadaceae</taxon>
        <taxon>Candidatus Paracaedimonas</taxon>
    </lineage>
</organism>
<dbReference type="Pfam" id="PF00497">
    <property type="entry name" value="SBP_bac_3"/>
    <property type="match status" value="1"/>
</dbReference>
<gene>
    <name evidence="3" type="ORF">J0H12_03515</name>
</gene>
<evidence type="ECO:0000313" key="3">
    <source>
        <dbReference type="EMBL" id="MBN9412979.1"/>
    </source>
</evidence>
<feature type="domain" description="Solute-binding protein family 3/N-terminal" evidence="2">
    <location>
        <begin position="48"/>
        <end position="284"/>
    </location>
</feature>
<dbReference type="Gene3D" id="3.40.190.10">
    <property type="entry name" value="Periplasmic binding protein-like II"/>
    <property type="match status" value="2"/>
</dbReference>